<feature type="domain" description="Fibronectin type-III" evidence="1">
    <location>
        <begin position="12"/>
        <end position="116"/>
    </location>
</feature>
<keyword evidence="3" id="KW-1185">Reference proteome</keyword>
<proteinExistence type="predicted"/>
<dbReference type="Pfam" id="PF00041">
    <property type="entry name" value="fn3"/>
    <property type="match status" value="1"/>
</dbReference>
<dbReference type="Proteomes" id="UP000683493">
    <property type="component" value="Chromosome"/>
</dbReference>
<protein>
    <submittedName>
        <fullName evidence="2">Fibronectin type III domain-containing protein</fullName>
    </submittedName>
</protein>
<sequence>MKAQHVLQLLVIAFFLVLVPVAAFSSSVNLQWDPSSDPDLAGYRIYYQANSSSQPFIGSGAVEGAAPVDVSTTTTASISGLDPGSSYYFAVTAYNSSGVESVYSNVVQVKEMVPPVVGITSPSASATVTGSVAVWVSAVDNVGVSNVELYVNGNLLASGNSAPYAFNWPTASLAPGQYTLTAKAYDAAGNVGTAEEVVYVAGDTVVPTVTITGPTNNKQVSGTVAVTASATDNVGVTGFALYDNSTLIYAANQGTLNYNWNTASAGNGSHTLVAIASDAAGNAGSASVIVNVANDLVPPSVKIISPSSLVLNNANLKVAASAQDNVAVVRMEVFLDGALLLGTNSGSISATAKVGAGTHTVTVNAYDAAGNKGSKAVSVSR</sequence>
<evidence type="ECO:0000313" key="2">
    <source>
        <dbReference type="EMBL" id="QWV95836.1"/>
    </source>
</evidence>
<dbReference type="InterPro" id="IPR003961">
    <property type="entry name" value="FN3_dom"/>
</dbReference>
<evidence type="ECO:0000259" key="1">
    <source>
        <dbReference type="PROSITE" id="PS50853"/>
    </source>
</evidence>
<organism evidence="2 3">
    <name type="scientific">Geomonas diazotrophica</name>
    <dbReference type="NCBI Taxonomy" id="2843197"/>
    <lineage>
        <taxon>Bacteria</taxon>
        <taxon>Pseudomonadati</taxon>
        <taxon>Thermodesulfobacteriota</taxon>
        <taxon>Desulfuromonadia</taxon>
        <taxon>Geobacterales</taxon>
        <taxon>Geobacteraceae</taxon>
        <taxon>Geomonas</taxon>
    </lineage>
</organism>
<dbReference type="PROSITE" id="PS50853">
    <property type="entry name" value="FN3"/>
    <property type="match status" value="1"/>
</dbReference>
<evidence type="ECO:0000313" key="3">
    <source>
        <dbReference type="Proteomes" id="UP000683493"/>
    </source>
</evidence>
<dbReference type="EMBL" id="CP076724">
    <property type="protein sequence ID" value="QWV95836.1"/>
    <property type="molecule type" value="Genomic_DNA"/>
</dbReference>
<name>A0ABX8JFC5_9BACT</name>
<dbReference type="Pfam" id="PF17957">
    <property type="entry name" value="Big_7"/>
    <property type="match status" value="3"/>
</dbReference>
<gene>
    <name evidence="2" type="ORF">KP005_10555</name>
</gene>
<dbReference type="SMART" id="SM00060">
    <property type="entry name" value="FN3"/>
    <property type="match status" value="1"/>
</dbReference>
<dbReference type="CDD" id="cd00063">
    <property type="entry name" value="FN3"/>
    <property type="match status" value="1"/>
</dbReference>
<accession>A0ABX8JFC5</accession>
<reference evidence="2 3" key="1">
    <citation type="submission" date="2021-06" db="EMBL/GenBank/DDBJ databases">
        <title>Gemonas diversity in paddy soil.</title>
        <authorList>
            <person name="Liu G."/>
        </authorList>
    </citation>
    <scope>NUCLEOTIDE SEQUENCE [LARGE SCALE GENOMIC DNA]</scope>
    <source>
        <strain evidence="2 3">RG29</strain>
    </source>
</reference>